<keyword evidence="1" id="KW-0732">Signal</keyword>
<name>A0A7K1T2G9_9SPHI</name>
<reference evidence="2 3" key="1">
    <citation type="submission" date="2019-12" db="EMBL/GenBank/DDBJ databases">
        <title>Mucilaginibacter sp. HMF7410 genome sequencing and assembly.</title>
        <authorList>
            <person name="Kang H."/>
            <person name="Cha I."/>
            <person name="Kim H."/>
            <person name="Joh K."/>
        </authorList>
    </citation>
    <scope>NUCLEOTIDE SEQUENCE [LARGE SCALE GENOMIC DNA]</scope>
    <source>
        <strain evidence="2 3">HMF7410</strain>
    </source>
</reference>
<gene>
    <name evidence="2" type="ORF">GO621_18430</name>
</gene>
<evidence type="ECO:0000313" key="3">
    <source>
        <dbReference type="Proteomes" id="UP000462014"/>
    </source>
</evidence>
<organism evidence="2 3">
    <name type="scientific">Mucilaginibacter arboris</name>
    <dbReference type="NCBI Taxonomy" id="2682090"/>
    <lineage>
        <taxon>Bacteria</taxon>
        <taxon>Pseudomonadati</taxon>
        <taxon>Bacteroidota</taxon>
        <taxon>Sphingobacteriia</taxon>
        <taxon>Sphingobacteriales</taxon>
        <taxon>Sphingobacteriaceae</taxon>
        <taxon>Mucilaginibacter</taxon>
    </lineage>
</organism>
<sequence length="195" mass="22600">MKKYLLILTVFLFSFTFLNDPVDRLGVKGPLTFNKTNFNLAWTDKPNSSYYIQEYLPSGEKVEKFNEMLTIHLFNTDISLKDAVQQKIKELNDRKKTDPTCNFMVNESPDGKEIMVDFLIGESKDDKMSIAEFNVYRYKQVDLGEKKKGILVYAYSKRAYDDGITSFYKNINDSRTDFLNAMIGSEMPTVQIIDK</sequence>
<dbReference type="EMBL" id="WPIK01000032">
    <property type="protein sequence ID" value="MVN23500.1"/>
    <property type="molecule type" value="Genomic_DNA"/>
</dbReference>
<evidence type="ECO:0000313" key="2">
    <source>
        <dbReference type="EMBL" id="MVN23500.1"/>
    </source>
</evidence>
<dbReference type="RefSeq" id="WP_157569820.1">
    <property type="nucleotide sequence ID" value="NZ_WPIK01000032.1"/>
</dbReference>
<proteinExistence type="predicted"/>
<keyword evidence="3" id="KW-1185">Reference proteome</keyword>
<evidence type="ECO:0000256" key="1">
    <source>
        <dbReference type="SAM" id="SignalP"/>
    </source>
</evidence>
<dbReference type="AlphaFoldDB" id="A0A7K1T2G9"/>
<accession>A0A7K1T2G9</accession>
<feature type="chain" id="PRO_5029844545" evidence="1">
    <location>
        <begin position="20"/>
        <end position="195"/>
    </location>
</feature>
<dbReference type="Proteomes" id="UP000462014">
    <property type="component" value="Unassembled WGS sequence"/>
</dbReference>
<feature type="signal peptide" evidence="1">
    <location>
        <begin position="1"/>
        <end position="19"/>
    </location>
</feature>
<protein>
    <submittedName>
        <fullName evidence="2">Uncharacterized protein</fullName>
    </submittedName>
</protein>
<comment type="caution">
    <text evidence="2">The sequence shown here is derived from an EMBL/GenBank/DDBJ whole genome shotgun (WGS) entry which is preliminary data.</text>
</comment>